<reference evidence="3" key="1">
    <citation type="submission" date="2016-11" db="UniProtKB">
        <authorList>
            <consortium name="WormBaseParasite"/>
        </authorList>
    </citation>
    <scope>IDENTIFICATION</scope>
</reference>
<keyword evidence="2" id="KW-1185">Reference proteome</keyword>
<protein>
    <submittedName>
        <fullName evidence="3">CAP-ZIP_m domain-containing protein</fullName>
    </submittedName>
</protein>
<dbReference type="AlphaFoldDB" id="A0A1I7ZTW5"/>
<feature type="compositionally biased region" description="Polar residues" evidence="1">
    <location>
        <begin position="120"/>
        <end position="132"/>
    </location>
</feature>
<feature type="compositionally biased region" description="Polar residues" evidence="1">
    <location>
        <begin position="239"/>
        <end position="248"/>
    </location>
</feature>
<feature type="compositionally biased region" description="Basic residues" evidence="1">
    <location>
        <begin position="403"/>
        <end position="415"/>
    </location>
</feature>
<feature type="compositionally biased region" description="Low complexity" evidence="1">
    <location>
        <begin position="103"/>
        <end position="119"/>
    </location>
</feature>
<organism evidence="2 3">
    <name type="scientific">Steinernema glaseri</name>
    <dbReference type="NCBI Taxonomy" id="37863"/>
    <lineage>
        <taxon>Eukaryota</taxon>
        <taxon>Metazoa</taxon>
        <taxon>Ecdysozoa</taxon>
        <taxon>Nematoda</taxon>
        <taxon>Chromadorea</taxon>
        <taxon>Rhabditida</taxon>
        <taxon>Tylenchina</taxon>
        <taxon>Panagrolaimomorpha</taxon>
        <taxon>Strongyloidoidea</taxon>
        <taxon>Steinernematidae</taxon>
        <taxon>Steinernema</taxon>
    </lineage>
</organism>
<proteinExistence type="predicted"/>
<feature type="compositionally biased region" description="Low complexity" evidence="1">
    <location>
        <begin position="1"/>
        <end position="17"/>
    </location>
</feature>
<feature type="compositionally biased region" description="Polar residues" evidence="1">
    <location>
        <begin position="312"/>
        <end position="326"/>
    </location>
</feature>
<feature type="compositionally biased region" description="Basic and acidic residues" evidence="1">
    <location>
        <begin position="361"/>
        <end position="376"/>
    </location>
</feature>
<feature type="region of interest" description="Disordered" evidence="1">
    <location>
        <begin position="1"/>
        <end position="595"/>
    </location>
</feature>
<sequence length="595" mass="63689">MKSVVAPTVPVPSTKAPMRVPEQILPTSVPHRASETTNVKPKEAVPSMPSRTEPPTTNVKPNEAVSSFPSRTEPSHKAAPVARRVPGSSSIFDNSDSDSDLFASIAKKPPSLKPKSSIIESANSTAGSSSARVDSALNKRGPPSATASQSLAKPSRSVFDDSSDSDDDLFGSGAQNMKFPFSFNRKKSATPESTSSNSSSQKSEQKSSSAAGDSAAALGSGESAKTIVQPRTKTVIDPLTTTTASQLAEPSEKRIVDQTDSKVPSVSTDLEATEKTAVQETDSKVPSVSTDLEATEQTTIQEKPIREEKPASESNQTEPQTMSSKAAPNMKLKTKANDLFAAKLSAALGQGPKLRPPQPKPTKDPSEEQKESETVKVENNPKLPPPEMNTVVTTTDVTSILKSRPKGPAHRRPKSMIRPMEDLKDGLDASVISNGAHQNGKVEQTNGEKREDEPKNSAESVKSEEQKISQEPQKTEEPKAHILEKEPNMLETPHKREHHSSALPEPKATTSIKPQPPSSALFDDSDEDLFASSKTTRKAPEDKPKTAAPKTTVPIPKAQPLPEKKTTTVVPVPKTSTDKKPGLFDDSDSDSDLFK</sequence>
<feature type="compositionally biased region" description="Polar residues" evidence="1">
    <location>
        <begin position="431"/>
        <end position="445"/>
    </location>
</feature>
<feature type="compositionally biased region" description="Basic and acidic residues" evidence="1">
    <location>
        <begin position="446"/>
        <end position="494"/>
    </location>
</feature>
<evidence type="ECO:0000256" key="1">
    <source>
        <dbReference type="SAM" id="MobiDB-lite"/>
    </source>
</evidence>
<feature type="compositionally biased region" description="Polar residues" evidence="1">
    <location>
        <begin position="390"/>
        <end position="401"/>
    </location>
</feature>
<dbReference type="Proteomes" id="UP000095287">
    <property type="component" value="Unplaced"/>
</dbReference>
<accession>A0A1I7ZTW5</accession>
<name>A0A1I7ZTW5_9BILA</name>
<feature type="compositionally biased region" description="Polar residues" evidence="1">
    <location>
        <begin position="261"/>
        <end position="301"/>
    </location>
</feature>
<evidence type="ECO:0000313" key="3">
    <source>
        <dbReference type="WBParaSite" id="L893_g29564.t3"/>
    </source>
</evidence>
<evidence type="ECO:0000313" key="2">
    <source>
        <dbReference type="Proteomes" id="UP000095287"/>
    </source>
</evidence>
<feature type="compositionally biased region" description="Basic and acidic residues" evidence="1">
    <location>
        <begin position="250"/>
        <end position="260"/>
    </location>
</feature>
<feature type="compositionally biased region" description="Polar residues" evidence="1">
    <location>
        <begin position="49"/>
        <end position="72"/>
    </location>
</feature>
<feature type="compositionally biased region" description="Acidic residues" evidence="1">
    <location>
        <begin position="585"/>
        <end position="595"/>
    </location>
</feature>
<feature type="compositionally biased region" description="Low complexity" evidence="1">
    <location>
        <begin position="190"/>
        <end position="224"/>
    </location>
</feature>
<dbReference type="WBParaSite" id="L893_g29564.t3">
    <property type="protein sequence ID" value="L893_g29564.t3"/>
    <property type="gene ID" value="L893_g29564"/>
</dbReference>